<sequence>MNKNGLIVNDCGAEETQQTQFKKSAQREDDVPGLLLSERLGGCLNNPYIVVPMSPRAVNQYKAKVEDPIIAYLNASTYNPFEDSSISPPWSSKVLTTVFVMYPDEVSIRPAGFFFHSTIRGLVTVTSIYIPN</sequence>
<protein>
    <submittedName>
        <fullName evidence="1">Uncharacterized protein</fullName>
    </submittedName>
</protein>
<dbReference type="EMBL" id="WIXP02000005">
    <property type="protein sequence ID" value="KAF6210781.1"/>
    <property type="molecule type" value="Genomic_DNA"/>
</dbReference>
<reference evidence="1" key="1">
    <citation type="journal article" date="2021" name="Mol. Ecol. Resour.">
        <title>Apolygus lucorum genome provides insights into omnivorousness and mesophyll feeding.</title>
        <authorList>
            <person name="Liu Y."/>
            <person name="Liu H."/>
            <person name="Wang H."/>
            <person name="Huang T."/>
            <person name="Liu B."/>
            <person name="Yang B."/>
            <person name="Yin L."/>
            <person name="Li B."/>
            <person name="Zhang Y."/>
            <person name="Zhang S."/>
            <person name="Jiang F."/>
            <person name="Zhang X."/>
            <person name="Ren Y."/>
            <person name="Wang B."/>
            <person name="Wang S."/>
            <person name="Lu Y."/>
            <person name="Wu K."/>
            <person name="Fan W."/>
            <person name="Wang G."/>
        </authorList>
    </citation>
    <scope>NUCLEOTIDE SEQUENCE</scope>
    <source>
        <strain evidence="1">12Hb</strain>
    </source>
</reference>
<dbReference type="AlphaFoldDB" id="A0A8S9XR43"/>
<keyword evidence="2" id="KW-1185">Reference proteome</keyword>
<evidence type="ECO:0000313" key="2">
    <source>
        <dbReference type="Proteomes" id="UP000466442"/>
    </source>
</evidence>
<evidence type="ECO:0000313" key="1">
    <source>
        <dbReference type="EMBL" id="KAF6210781.1"/>
    </source>
</evidence>
<organism evidence="1 2">
    <name type="scientific">Apolygus lucorum</name>
    <name type="common">Small green plant bug</name>
    <name type="synonym">Lygocoris lucorum</name>
    <dbReference type="NCBI Taxonomy" id="248454"/>
    <lineage>
        <taxon>Eukaryota</taxon>
        <taxon>Metazoa</taxon>
        <taxon>Ecdysozoa</taxon>
        <taxon>Arthropoda</taxon>
        <taxon>Hexapoda</taxon>
        <taxon>Insecta</taxon>
        <taxon>Pterygota</taxon>
        <taxon>Neoptera</taxon>
        <taxon>Paraneoptera</taxon>
        <taxon>Hemiptera</taxon>
        <taxon>Heteroptera</taxon>
        <taxon>Panheteroptera</taxon>
        <taxon>Cimicomorpha</taxon>
        <taxon>Miridae</taxon>
        <taxon>Mirini</taxon>
        <taxon>Apolygus</taxon>
    </lineage>
</organism>
<accession>A0A8S9XR43</accession>
<comment type="caution">
    <text evidence="1">The sequence shown here is derived from an EMBL/GenBank/DDBJ whole genome shotgun (WGS) entry which is preliminary data.</text>
</comment>
<name>A0A8S9XR43_APOLU</name>
<gene>
    <name evidence="1" type="ORF">GE061_013892</name>
</gene>
<proteinExistence type="predicted"/>
<dbReference type="Proteomes" id="UP000466442">
    <property type="component" value="Linkage Group LG5"/>
</dbReference>